<dbReference type="FunFam" id="3.30.360.10:FF:000006">
    <property type="entry name" value="Bifunctional aspartokinase/homoserine dehydrogenase"/>
    <property type="match status" value="1"/>
</dbReference>
<dbReference type="GO" id="GO:0046872">
    <property type="term" value="F:metal ion binding"/>
    <property type="evidence" value="ECO:0007669"/>
    <property type="project" value="UniProtKB-KW"/>
</dbReference>
<keyword evidence="18 29" id="KW-0560">Oxidoreductase</keyword>
<dbReference type="GO" id="GO:0009089">
    <property type="term" value="P:lysine biosynthetic process via diaminopimelate"/>
    <property type="evidence" value="ECO:0007669"/>
    <property type="project" value="UniProtKB-UniPathway"/>
</dbReference>
<dbReference type="InterPro" id="IPR005106">
    <property type="entry name" value="Asp/hSer_DH_NAD-bd"/>
</dbReference>
<evidence type="ECO:0000256" key="16">
    <source>
        <dbReference type="ARBA" id="ARBA00022840"/>
    </source>
</evidence>
<dbReference type="GO" id="GO:0050661">
    <property type="term" value="F:NADP binding"/>
    <property type="evidence" value="ECO:0007669"/>
    <property type="project" value="InterPro"/>
</dbReference>
<organism evidence="29 30">
    <name type="scientific">Aureibaculum algae</name>
    <dbReference type="NCBI Taxonomy" id="2584122"/>
    <lineage>
        <taxon>Bacteria</taxon>
        <taxon>Pseudomonadati</taxon>
        <taxon>Bacteroidota</taxon>
        <taxon>Flavobacteriia</taxon>
        <taxon>Flavobacteriales</taxon>
        <taxon>Flavobacteriaceae</taxon>
        <taxon>Aureibaculum</taxon>
    </lineage>
</organism>
<evidence type="ECO:0000256" key="24">
    <source>
        <dbReference type="ARBA" id="ARBA00044938"/>
    </source>
</evidence>
<proteinExistence type="inferred from homology"/>
<keyword evidence="22" id="KW-0486">Methionine biosynthesis</keyword>
<keyword evidence="15 29" id="KW-0418">Kinase</keyword>
<comment type="subunit">
    <text evidence="9">Homotetramer.</text>
</comment>
<keyword evidence="16" id="KW-0067">ATP-binding</keyword>
<evidence type="ECO:0000256" key="15">
    <source>
        <dbReference type="ARBA" id="ARBA00022777"/>
    </source>
</evidence>
<keyword evidence="10" id="KW-0028">Amino-acid biosynthesis</keyword>
<dbReference type="InterPro" id="IPR049638">
    <property type="entry name" value="AK-HD"/>
</dbReference>
<evidence type="ECO:0000256" key="23">
    <source>
        <dbReference type="ARBA" id="ARBA00023268"/>
    </source>
</evidence>
<dbReference type="Pfam" id="PF00742">
    <property type="entry name" value="Homoserine_dh"/>
    <property type="match status" value="1"/>
</dbReference>
<keyword evidence="21" id="KW-0457">Lysine biosynthesis</keyword>
<comment type="function">
    <text evidence="24">Bifunctional aspartate kinase and homoserine dehydrogenase that catalyzes the first and the third steps toward the synthesis of lysine, methionine and threonine from aspartate.</text>
</comment>
<evidence type="ECO:0000256" key="11">
    <source>
        <dbReference type="ARBA" id="ARBA00022679"/>
    </source>
</evidence>
<dbReference type="UniPathway" id="UPA00034">
    <property type="reaction ID" value="UER00015"/>
</dbReference>
<dbReference type="EC" id="1.1.1.3" evidence="29"/>
<dbReference type="InterPro" id="IPR002912">
    <property type="entry name" value="ACT_dom"/>
</dbReference>
<dbReference type="InterPro" id="IPR018042">
    <property type="entry name" value="Aspartate_kinase_CS"/>
</dbReference>
<dbReference type="AlphaFoldDB" id="A0A5B7TWJ4"/>
<evidence type="ECO:0000256" key="9">
    <source>
        <dbReference type="ARBA" id="ARBA00011881"/>
    </source>
</evidence>
<dbReference type="Gene3D" id="3.30.360.10">
    <property type="entry name" value="Dihydrodipicolinate Reductase, domain 2"/>
    <property type="match status" value="1"/>
</dbReference>
<comment type="cofactor">
    <cofactor evidence="1">
        <name>a metal cation</name>
        <dbReference type="ChEBI" id="CHEBI:25213"/>
    </cofactor>
</comment>
<evidence type="ECO:0000256" key="4">
    <source>
        <dbReference type="ARBA" id="ARBA00005056"/>
    </source>
</evidence>
<keyword evidence="17" id="KW-0521">NADP</keyword>
<evidence type="ECO:0000256" key="25">
    <source>
        <dbReference type="ARBA" id="ARBA00048561"/>
    </source>
</evidence>
<dbReference type="FunFam" id="3.30.2130.10:FF:000001">
    <property type="entry name" value="Bifunctional aspartokinase/homoserine dehydrogenase"/>
    <property type="match status" value="1"/>
</dbReference>
<evidence type="ECO:0000256" key="10">
    <source>
        <dbReference type="ARBA" id="ARBA00022605"/>
    </source>
</evidence>
<dbReference type="CDD" id="cd04922">
    <property type="entry name" value="ACT_AKi-HSDH-ThrA_2"/>
    <property type="match status" value="1"/>
</dbReference>
<evidence type="ECO:0000256" key="8">
    <source>
        <dbReference type="ARBA" id="ARBA00010046"/>
    </source>
</evidence>
<dbReference type="OrthoDB" id="9799110at2"/>
<dbReference type="InterPro" id="IPR054352">
    <property type="entry name" value="ACT_Aspartokinase"/>
</dbReference>
<evidence type="ECO:0000256" key="13">
    <source>
        <dbReference type="ARBA" id="ARBA00022723"/>
    </source>
</evidence>
<evidence type="ECO:0000256" key="3">
    <source>
        <dbReference type="ARBA" id="ARBA00004986"/>
    </source>
</evidence>
<keyword evidence="20" id="KW-0915">Sodium</keyword>
<comment type="pathway">
    <text evidence="4">Amino-acid biosynthesis; L-threonine biosynthesis; L-threonine from L-aspartate: step 3/5.</text>
</comment>
<dbReference type="SUPFAM" id="SSF53633">
    <property type="entry name" value="Carbamate kinase-like"/>
    <property type="match status" value="1"/>
</dbReference>
<dbReference type="PIRSF" id="PIRSF000727">
    <property type="entry name" value="ThrA"/>
    <property type="match status" value="1"/>
</dbReference>
<comment type="similarity">
    <text evidence="7">In the C-terminal section; belongs to the homoserine dehydrogenase family.</text>
</comment>
<dbReference type="SUPFAM" id="SSF51735">
    <property type="entry name" value="NAD(P)-binding Rossmann-fold domains"/>
    <property type="match status" value="1"/>
</dbReference>
<evidence type="ECO:0000256" key="27">
    <source>
        <dbReference type="ARBA" id="ARBA00049031"/>
    </source>
</evidence>
<evidence type="ECO:0000256" key="1">
    <source>
        <dbReference type="ARBA" id="ARBA00001920"/>
    </source>
</evidence>
<comment type="catalytic activity">
    <reaction evidence="25">
        <text>L-aspartate + ATP = 4-phospho-L-aspartate + ADP</text>
        <dbReference type="Rhea" id="RHEA:23776"/>
        <dbReference type="ChEBI" id="CHEBI:29991"/>
        <dbReference type="ChEBI" id="CHEBI:30616"/>
        <dbReference type="ChEBI" id="CHEBI:57535"/>
        <dbReference type="ChEBI" id="CHEBI:456216"/>
        <dbReference type="EC" id="2.7.2.4"/>
    </reaction>
    <physiologicalReaction direction="left-to-right" evidence="25">
        <dbReference type="Rhea" id="RHEA:23777"/>
    </physiologicalReaction>
</comment>
<evidence type="ECO:0000256" key="7">
    <source>
        <dbReference type="ARBA" id="ARBA00007952"/>
    </source>
</evidence>
<comment type="catalytic activity">
    <reaction evidence="27">
        <text>L-homoserine + NAD(+) = L-aspartate 4-semialdehyde + NADH + H(+)</text>
        <dbReference type="Rhea" id="RHEA:15757"/>
        <dbReference type="ChEBI" id="CHEBI:15378"/>
        <dbReference type="ChEBI" id="CHEBI:57476"/>
        <dbReference type="ChEBI" id="CHEBI:57540"/>
        <dbReference type="ChEBI" id="CHEBI:57945"/>
        <dbReference type="ChEBI" id="CHEBI:537519"/>
        <dbReference type="EC" id="1.1.1.3"/>
    </reaction>
    <physiologicalReaction direction="right-to-left" evidence="27">
        <dbReference type="Rhea" id="RHEA:15759"/>
    </physiologicalReaction>
</comment>
<dbReference type="EMBL" id="CP040749">
    <property type="protein sequence ID" value="QCX39247.1"/>
    <property type="molecule type" value="Genomic_DNA"/>
</dbReference>
<dbReference type="InterPro" id="IPR011147">
    <property type="entry name" value="Bifunc_Aspkin/hSer_DH"/>
</dbReference>
<keyword evidence="14" id="KW-0547">Nucleotide-binding</keyword>
<comment type="similarity">
    <text evidence="8">In the N-terminal section; belongs to the aspartokinase family.</text>
</comment>
<dbReference type="UniPathway" id="UPA00050">
    <property type="reaction ID" value="UER00063"/>
</dbReference>
<dbReference type="InterPro" id="IPR036291">
    <property type="entry name" value="NAD(P)-bd_dom_sf"/>
</dbReference>
<dbReference type="InterPro" id="IPR001341">
    <property type="entry name" value="Asp_kinase"/>
</dbReference>
<comment type="pathway">
    <text evidence="6">Amino-acid biosynthesis; L-threonine biosynthesis; L-threonine from L-aspartate: step 1/5.</text>
</comment>
<comment type="pathway">
    <text evidence="5">Amino-acid biosynthesis; L-methionine biosynthesis via de novo pathway; L-homoserine from L-aspartate: step 3/3.</text>
</comment>
<dbReference type="InterPro" id="IPR042199">
    <property type="entry name" value="AsparK_Bifunc_asparK/hSer_DH"/>
</dbReference>
<dbReference type="KEGG" id="fbe:FF125_12665"/>
<dbReference type="PANTHER" id="PTHR43070">
    <property type="match status" value="1"/>
</dbReference>
<dbReference type="PROSITE" id="PS51671">
    <property type="entry name" value="ACT"/>
    <property type="match status" value="1"/>
</dbReference>
<dbReference type="PROSITE" id="PS00324">
    <property type="entry name" value="ASPARTOKINASE"/>
    <property type="match status" value="1"/>
</dbReference>
<dbReference type="Gene3D" id="3.40.1160.10">
    <property type="entry name" value="Acetylglutamate kinase-like"/>
    <property type="match status" value="1"/>
</dbReference>
<feature type="domain" description="ACT" evidence="28">
    <location>
        <begin position="399"/>
        <end position="477"/>
    </location>
</feature>
<evidence type="ECO:0000256" key="12">
    <source>
        <dbReference type="ARBA" id="ARBA00022697"/>
    </source>
</evidence>
<sequence>MKVLKFGGTSVGSSKNINKIIEIVKANEEEKQIIVVSAFAKVTNLLLEAAQLASIKKTAYTSVIEDIKTIHNQIISDLFTEKDKNEVLKFVNQKLADLKSILDSISLISELSAKSEANIVSHGELLSSFVIAKALQVNHIDAERKDTRELILTNTNYTNASVNFEVSNRQIQDYFKSNKAKVTVLPGFISSAENGDTTVLGRGGSDYTAAIVASALDADVLEIWTDVSGMFTANPNVVPQAMPIEQISYEEAMELSHFGAKVIYPPTIHPVLKKEIPILIKNTLKPEDAGTLITKTSKDKKNPVKGISHIDDVTLITLEGSGMVGIPGFSKRLFETLATEKINVKLITQASSEHSICIGIDDSNANLAKIAIDSTFEFEILKNKIKPLQIEKNLSIIAIVGDHMKSHQGISGKMFGTLGKNNVNIRAIAQGASEKNISAVIAAKDVKKGINSLHESFFKNNNKQLNLFITGVGNVGAKLIEQIEQQHEFLLNNLNINIRIVGLSNSRQMIFDDEGIDLSSWKEQIKKGVPASLDSFLEQVKALNLRNSVFVDITANAKVADMYAKYLKNSTAVVACNKIASSATYKKYKELKELSRSYDVPYLFETNVGAGLPIIDTLNNLITSGDQVHKIQAVLSGSLNFIFNNFTTETEFYDVVKQAQLEGYTEPDPRIDLSGVDVARKILILARESGIKINLEDIENDSFLTENNHKADSVDDFYNSLKTDADHFKELLKSANSNNCQLKYVAELINGKAKVGLKEIPVGHPFYNLEGKDNIVMFYTKRYPEQPMIIKGAGAGADVTASGLFADIIKIANN</sequence>
<dbReference type="Gene3D" id="1.20.120.1320">
    <property type="entry name" value="Aspartokinase, catalytic domain"/>
    <property type="match status" value="1"/>
</dbReference>
<dbReference type="CDD" id="cd04921">
    <property type="entry name" value="ACT_AKi-HSDH-ThrA-like_1"/>
    <property type="match status" value="1"/>
</dbReference>
<keyword evidence="23" id="KW-0511">Multifunctional enzyme</keyword>
<dbReference type="PROSITE" id="PS01042">
    <property type="entry name" value="HOMOSER_DHGENASE"/>
    <property type="match status" value="1"/>
</dbReference>
<evidence type="ECO:0000256" key="19">
    <source>
        <dbReference type="ARBA" id="ARBA00023027"/>
    </source>
</evidence>
<dbReference type="InterPro" id="IPR036393">
    <property type="entry name" value="AceGlu_kinase-like_sf"/>
</dbReference>
<dbReference type="Pfam" id="PF22468">
    <property type="entry name" value="ACT_9"/>
    <property type="match status" value="2"/>
</dbReference>
<dbReference type="GO" id="GO:0009088">
    <property type="term" value="P:threonine biosynthetic process"/>
    <property type="evidence" value="ECO:0007669"/>
    <property type="project" value="UniProtKB-UniPathway"/>
</dbReference>
<dbReference type="Gene3D" id="3.30.2130.10">
    <property type="entry name" value="VC0802-like"/>
    <property type="match status" value="1"/>
</dbReference>
<evidence type="ECO:0000256" key="17">
    <source>
        <dbReference type="ARBA" id="ARBA00022857"/>
    </source>
</evidence>
<evidence type="ECO:0000256" key="5">
    <source>
        <dbReference type="ARBA" id="ARBA00005062"/>
    </source>
</evidence>
<evidence type="ECO:0000256" key="18">
    <source>
        <dbReference type="ARBA" id="ARBA00023002"/>
    </source>
</evidence>
<evidence type="ECO:0000256" key="21">
    <source>
        <dbReference type="ARBA" id="ARBA00023154"/>
    </source>
</evidence>
<dbReference type="SUPFAM" id="SSF55021">
    <property type="entry name" value="ACT-like"/>
    <property type="match status" value="2"/>
</dbReference>
<dbReference type="InterPro" id="IPR001342">
    <property type="entry name" value="HDH_cat"/>
</dbReference>
<dbReference type="NCBIfam" id="TIGR00657">
    <property type="entry name" value="asp_kinases"/>
    <property type="match status" value="1"/>
</dbReference>
<evidence type="ECO:0000256" key="20">
    <source>
        <dbReference type="ARBA" id="ARBA00023053"/>
    </source>
</evidence>
<keyword evidence="12" id="KW-0791">Threonine biosynthesis</keyword>
<evidence type="ECO:0000256" key="26">
    <source>
        <dbReference type="ARBA" id="ARBA00048841"/>
    </source>
</evidence>
<dbReference type="UniPathway" id="UPA00051">
    <property type="reaction ID" value="UER00462"/>
</dbReference>
<dbReference type="GO" id="GO:0009086">
    <property type="term" value="P:methionine biosynthetic process"/>
    <property type="evidence" value="ECO:0007669"/>
    <property type="project" value="UniProtKB-KW"/>
</dbReference>
<dbReference type="GO" id="GO:0004072">
    <property type="term" value="F:aspartate kinase activity"/>
    <property type="evidence" value="ECO:0007669"/>
    <property type="project" value="UniProtKB-EC"/>
</dbReference>
<dbReference type="Pfam" id="PF00696">
    <property type="entry name" value="AA_kinase"/>
    <property type="match status" value="1"/>
</dbReference>
<comment type="pathway">
    <text evidence="2">Amino-acid biosynthesis; L-lysine biosynthesis via DAP pathway; (S)-tetrahydrodipicolinate from L-aspartate: step 1/4.</text>
</comment>
<dbReference type="InterPro" id="IPR019811">
    <property type="entry name" value="HDH_CS"/>
</dbReference>
<reference evidence="29 30" key="1">
    <citation type="submission" date="2019-05" db="EMBL/GenBank/DDBJ databases">
        <title>Algicella ahnfeltiae gen. nov., sp. nov., a novel marine bacterium of the family Flavobacteriaceae isolated from a red alga.</title>
        <authorList>
            <person name="Nedashkovskaya O.I."/>
            <person name="Kukhlevskiy A.D."/>
            <person name="Kim S.-G."/>
            <person name="Zhukova N.V."/>
            <person name="Mikhailov V.V."/>
        </authorList>
    </citation>
    <scope>NUCLEOTIDE SEQUENCE [LARGE SCALE GENOMIC DNA]</scope>
    <source>
        <strain evidence="29 30">10Alg115</strain>
    </source>
</reference>
<evidence type="ECO:0000313" key="30">
    <source>
        <dbReference type="Proteomes" id="UP000306229"/>
    </source>
</evidence>
<evidence type="ECO:0000256" key="2">
    <source>
        <dbReference type="ARBA" id="ARBA00004766"/>
    </source>
</evidence>
<keyword evidence="13" id="KW-0479">Metal-binding</keyword>
<evidence type="ECO:0000256" key="22">
    <source>
        <dbReference type="ARBA" id="ARBA00023167"/>
    </source>
</evidence>
<evidence type="ECO:0000313" key="29">
    <source>
        <dbReference type="EMBL" id="QCX39247.1"/>
    </source>
</evidence>
<dbReference type="CDD" id="cd04243">
    <property type="entry name" value="AAK_AK-HSDH-like"/>
    <property type="match status" value="1"/>
</dbReference>
<comment type="pathway">
    <text evidence="3">Amino-acid biosynthesis; L-methionine biosynthesis via de novo pathway; L-homoserine from L-aspartate: step 1/3.</text>
</comment>
<dbReference type="Gene3D" id="3.30.70.260">
    <property type="match status" value="1"/>
</dbReference>
<keyword evidence="11 29" id="KW-0808">Transferase</keyword>
<dbReference type="Gene3D" id="3.40.50.720">
    <property type="entry name" value="NAD(P)-binding Rossmann-like Domain"/>
    <property type="match status" value="1"/>
</dbReference>
<dbReference type="GO" id="GO:0009090">
    <property type="term" value="P:homoserine biosynthetic process"/>
    <property type="evidence" value="ECO:0007669"/>
    <property type="project" value="UniProtKB-ARBA"/>
</dbReference>
<gene>
    <name evidence="29" type="primary">thrA</name>
    <name evidence="29" type="ORF">FF125_12665</name>
</gene>
<dbReference type="Pfam" id="PF03447">
    <property type="entry name" value="NAD_binding_3"/>
    <property type="match status" value="1"/>
</dbReference>
<keyword evidence="19" id="KW-0520">NAD</keyword>
<evidence type="ECO:0000256" key="14">
    <source>
        <dbReference type="ARBA" id="ARBA00022741"/>
    </source>
</evidence>
<accession>A0A5B7TWJ4</accession>
<dbReference type="GO" id="GO:0004412">
    <property type="term" value="F:homoserine dehydrogenase activity"/>
    <property type="evidence" value="ECO:0007669"/>
    <property type="project" value="UniProtKB-EC"/>
</dbReference>
<dbReference type="GO" id="GO:0005524">
    <property type="term" value="F:ATP binding"/>
    <property type="evidence" value="ECO:0007669"/>
    <property type="project" value="UniProtKB-KW"/>
</dbReference>
<keyword evidence="30" id="KW-1185">Reference proteome</keyword>
<evidence type="ECO:0000256" key="6">
    <source>
        <dbReference type="ARBA" id="ARBA00005139"/>
    </source>
</evidence>
<dbReference type="SUPFAM" id="SSF55347">
    <property type="entry name" value="Glyceraldehyde-3-phosphate dehydrogenase-like, C-terminal domain"/>
    <property type="match status" value="1"/>
</dbReference>
<dbReference type="Proteomes" id="UP000306229">
    <property type="component" value="Chromosome"/>
</dbReference>
<dbReference type="RefSeq" id="WP_138950109.1">
    <property type="nucleotide sequence ID" value="NZ_CP040749.1"/>
</dbReference>
<dbReference type="InterPro" id="IPR001048">
    <property type="entry name" value="Asp/Glu/Uridylate_kinase"/>
</dbReference>
<dbReference type="NCBIfam" id="NF006959">
    <property type="entry name" value="PRK09436.1"/>
    <property type="match status" value="1"/>
</dbReference>
<dbReference type="PANTHER" id="PTHR43070:SF3">
    <property type="entry name" value="HOMOSERINE DEHYDROGENASE"/>
    <property type="match status" value="1"/>
</dbReference>
<comment type="catalytic activity">
    <reaction evidence="26">
        <text>L-homoserine + NADP(+) = L-aspartate 4-semialdehyde + NADPH + H(+)</text>
        <dbReference type="Rhea" id="RHEA:15761"/>
        <dbReference type="ChEBI" id="CHEBI:15378"/>
        <dbReference type="ChEBI" id="CHEBI:57476"/>
        <dbReference type="ChEBI" id="CHEBI:57783"/>
        <dbReference type="ChEBI" id="CHEBI:58349"/>
        <dbReference type="ChEBI" id="CHEBI:537519"/>
        <dbReference type="EC" id="1.1.1.3"/>
    </reaction>
    <physiologicalReaction direction="right-to-left" evidence="26">
        <dbReference type="Rhea" id="RHEA:15763"/>
    </physiologicalReaction>
</comment>
<dbReference type="InterPro" id="IPR045865">
    <property type="entry name" value="ACT-like_dom_sf"/>
</dbReference>
<name>A0A5B7TWJ4_9FLAO</name>
<dbReference type="EC" id="2.7.2.4" evidence="29"/>
<evidence type="ECO:0000259" key="28">
    <source>
        <dbReference type="PROSITE" id="PS51671"/>
    </source>
</evidence>
<protein>
    <submittedName>
        <fullName evidence="29">Bifunctional aspartate kinase/homoserine dehydrogenase I</fullName>
        <ecNumber evidence="29">1.1.1.3</ecNumber>
        <ecNumber evidence="29">2.7.2.4</ecNumber>
    </submittedName>
</protein>